<feature type="non-terminal residue" evidence="1">
    <location>
        <position position="1"/>
    </location>
</feature>
<name>A0A6V8Q7U8_9ACTN</name>
<accession>A0A6V8Q7U8</accession>
<evidence type="ECO:0000313" key="2">
    <source>
        <dbReference type="Proteomes" id="UP000569018"/>
    </source>
</evidence>
<organism evidence="1 2">
    <name type="scientific">Candidatus Hakubella thermalkaliphila</name>
    <dbReference type="NCBI Taxonomy" id="2754717"/>
    <lineage>
        <taxon>Bacteria</taxon>
        <taxon>Bacillati</taxon>
        <taxon>Actinomycetota</taxon>
        <taxon>Actinomycetota incertae sedis</taxon>
        <taxon>Candidatus Hakubellales</taxon>
        <taxon>Candidatus Hakubellaceae</taxon>
        <taxon>Candidatus Hakubella</taxon>
    </lineage>
</organism>
<sequence>ISLEFLIFILYALIPLYVGDTSFHRDLKLFLPHFIALAIRGKPIGATMLELIIFK</sequence>
<protein>
    <submittedName>
        <fullName evidence="1">Uncharacterized protein</fullName>
    </submittedName>
</protein>
<proteinExistence type="predicted"/>
<comment type="caution">
    <text evidence="1">The sequence shown here is derived from an EMBL/GenBank/DDBJ whole genome shotgun (WGS) entry which is preliminary data.</text>
</comment>
<dbReference type="AlphaFoldDB" id="A0A6V8Q7U8"/>
<evidence type="ECO:0000313" key="1">
    <source>
        <dbReference type="EMBL" id="GFP40788.1"/>
    </source>
</evidence>
<dbReference type="Proteomes" id="UP000569018">
    <property type="component" value="Unassembled WGS sequence"/>
</dbReference>
<dbReference type="EMBL" id="BLSD01000465">
    <property type="protein sequence ID" value="GFP40788.1"/>
    <property type="molecule type" value="Genomic_DNA"/>
</dbReference>
<gene>
    <name evidence="1" type="ORF">HKBW3S47_02485</name>
</gene>
<reference evidence="1 2" key="1">
    <citation type="journal article" date="2020" name="Front. Microbiol.">
        <title>Single-cell genomics of novel Actinobacteria with the Wood-Ljungdahl pathway discovered in a serpentinizing system.</title>
        <authorList>
            <person name="Merino N."/>
            <person name="Kawai M."/>
            <person name="Boyd E.S."/>
            <person name="Colman D.R."/>
            <person name="McGlynn S.E."/>
            <person name="Nealson K.H."/>
            <person name="Kurokawa K."/>
            <person name="Hongoh Y."/>
        </authorList>
    </citation>
    <scope>NUCLEOTIDE SEQUENCE [LARGE SCALE GENOMIC DNA]</scope>
    <source>
        <strain evidence="1 2">S47</strain>
    </source>
</reference>